<dbReference type="AlphaFoldDB" id="A0A150RYT7"/>
<protein>
    <recommendedName>
        <fullName evidence="2">STAS domain-containing protein</fullName>
    </recommendedName>
</protein>
<feature type="domain" description="STAS" evidence="2">
    <location>
        <begin position="23"/>
        <end position="134"/>
    </location>
</feature>
<dbReference type="PROSITE" id="PS50801">
    <property type="entry name" value="STAS"/>
    <property type="match status" value="1"/>
</dbReference>
<dbReference type="CDD" id="cd07041">
    <property type="entry name" value="STAS_RsbR_RsbS_like"/>
    <property type="match status" value="1"/>
</dbReference>
<dbReference type="PANTHER" id="PTHR33745:SF3">
    <property type="entry name" value="RSBT CO-ANTAGONIST PROTEIN RSBRC"/>
    <property type="match status" value="1"/>
</dbReference>
<dbReference type="Proteomes" id="UP000075515">
    <property type="component" value="Unassembled WGS sequence"/>
</dbReference>
<reference evidence="3 4" key="1">
    <citation type="submission" date="2014-02" db="EMBL/GenBank/DDBJ databases">
        <title>The small core and large imbalanced accessory genome model reveals a collaborative survival strategy of Sorangium cellulosum strains in nature.</title>
        <authorList>
            <person name="Han K."/>
            <person name="Peng R."/>
            <person name="Blom J."/>
            <person name="Li Y.-Z."/>
        </authorList>
    </citation>
    <scope>NUCLEOTIDE SEQUENCE [LARGE SCALE GENOMIC DNA]</scope>
    <source>
        <strain evidence="3 4">So0149</strain>
    </source>
</reference>
<keyword evidence="1" id="KW-0597">Phosphoprotein</keyword>
<proteinExistence type="predicted"/>
<dbReference type="PANTHER" id="PTHR33745">
    <property type="entry name" value="RSBT ANTAGONIST PROTEIN RSBS-RELATED"/>
    <property type="match status" value="1"/>
</dbReference>
<sequence>MARELEEKLMTIERQKAAISALSAPIIKIWEGVLALPLVGVMDSTRAARVTEALLEAVVQSGSRYILLDLTGIDAVDTATANHFVKIIRAVSLLGARLIITGIAPAVAQTVVGLGVNLDQVQTLATLKDGLKACIQQMG</sequence>
<dbReference type="SUPFAM" id="SSF52091">
    <property type="entry name" value="SpoIIaa-like"/>
    <property type="match status" value="1"/>
</dbReference>
<evidence type="ECO:0000256" key="1">
    <source>
        <dbReference type="ARBA" id="ARBA00022553"/>
    </source>
</evidence>
<dbReference type="InterPro" id="IPR051932">
    <property type="entry name" value="Bact_StressResp_Reg"/>
</dbReference>
<dbReference type="Pfam" id="PF01740">
    <property type="entry name" value="STAS"/>
    <property type="match status" value="1"/>
</dbReference>
<name>A0A150RYT7_SORCE</name>
<gene>
    <name evidence="3" type="ORF">BE18_29995</name>
</gene>
<comment type="caution">
    <text evidence="3">The sequence shown here is derived from an EMBL/GenBank/DDBJ whole genome shotgun (WGS) entry which is preliminary data.</text>
</comment>
<dbReference type="InterPro" id="IPR036513">
    <property type="entry name" value="STAS_dom_sf"/>
</dbReference>
<organism evidence="3 4">
    <name type="scientific">Sorangium cellulosum</name>
    <name type="common">Polyangium cellulosum</name>
    <dbReference type="NCBI Taxonomy" id="56"/>
    <lineage>
        <taxon>Bacteria</taxon>
        <taxon>Pseudomonadati</taxon>
        <taxon>Myxococcota</taxon>
        <taxon>Polyangia</taxon>
        <taxon>Polyangiales</taxon>
        <taxon>Polyangiaceae</taxon>
        <taxon>Sorangium</taxon>
    </lineage>
</organism>
<evidence type="ECO:0000313" key="3">
    <source>
        <dbReference type="EMBL" id="KYF85363.1"/>
    </source>
</evidence>
<evidence type="ECO:0000313" key="4">
    <source>
        <dbReference type="Proteomes" id="UP000075515"/>
    </source>
</evidence>
<dbReference type="InterPro" id="IPR002645">
    <property type="entry name" value="STAS_dom"/>
</dbReference>
<dbReference type="Gene3D" id="3.30.750.24">
    <property type="entry name" value="STAS domain"/>
    <property type="match status" value="1"/>
</dbReference>
<accession>A0A150RYT7</accession>
<evidence type="ECO:0000259" key="2">
    <source>
        <dbReference type="PROSITE" id="PS50801"/>
    </source>
</evidence>
<dbReference type="EMBL" id="JEMC01002750">
    <property type="protein sequence ID" value="KYF85363.1"/>
    <property type="molecule type" value="Genomic_DNA"/>
</dbReference>